<comment type="caution">
    <text evidence="1">The sequence shown here is derived from an EMBL/GenBank/DDBJ whole genome shotgun (WGS) entry which is preliminary data.</text>
</comment>
<protein>
    <submittedName>
        <fullName evidence="1">Helix-turn-helix domain-containing protein</fullName>
    </submittedName>
</protein>
<sequence>MITFQLLVIMVDMTETVSDIQIWPGCSPVLASAVGELVAAWKPYSSSARRFPIRRLIEKLIDPAVMELCLIDPIFRRYALGGASTVTLSELIRSINFKATMQTQRMLIRQYLSATHDTGQQSIEVIGTLETIVELLGACGRKRPVRSRCAGKGVTQNVGRDRGFCEVCGQLSELTMLIETGAWPADDDPDYALHLSSRYCVDHRPRRSDGTWNPAYQRVKRSNQVFTLELARLTKQSARINSPSDPSSLATELFHFHHAHSLGLTSADEAELRNEARRLTDARLTDTKKKMVLLRASGYNQSEIARAMGISRQAVSKALSSIPSVFRLDSVPEHPAH</sequence>
<proteinExistence type="predicted"/>
<name>A0ACC7LRR3_9PSED</name>
<organism evidence="1 2">
    <name type="scientific">Pseudomonas caricapapayae</name>
    <dbReference type="NCBI Taxonomy" id="46678"/>
    <lineage>
        <taxon>Bacteria</taxon>
        <taxon>Pseudomonadati</taxon>
        <taxon>Pseudomonadota</taxon>
        <taxon>Gammaproteobacteria</taxon>
        <taxon>Pseudomonadales</taxon>
        <taxon>Pseudomonadaceae</taxon>
        <taxon>Pseudomonas</taxon>
    </lineage>
</organism>
<dbReference type="EMBL" id="JBIUGF010000013">
    <property type="protein sequence ID" value="MFJ1337766.1"/>
    <property type="molecule type" value="Genomic_DNA"/>
</dbReference>
<reference evidence="1" key="1">
    <citation type="submission" date="2024-10" db="EMBL/GenBank/DDBJ databases">
        <title>Aeromonas and Pseudomonas from the Cagarras Archipelago, Rio de Janeiro, Brazil.</title>
        <authorList>
            <person name="Canellas A.L.B."/>
            <person name="Laport M.S."/>
        </authorList>
    </citation>
    <scope>NUCLEOTIDE SEQUENCE</scope>
    <source>
        <strain evidence="1">ACP-7</strain>
    </source>
</reference>
<dbReference type="Proteomes" id="UP001615411">
    <property type="component" value="Unassembled WGS sequence"/>
</dbReference>
<keyword evidence="2" id="KW-1185">Reference proteome</keyword>
<accession>A0ACC7LRR3</accession>
<evidence type="ECO:0000313" key="1">
    <source>
        <dbReference type="EMBL" id="MFJ1337766.1"/>
    </source>
</evidence>
<gene>
    <name evidence="1" type="ORF">ACIKP7_06445</name>
</gene>
<evidence type="ECO:0000313" key="2">
    <source>
        <dbReference type="Proteomes" id="UP001615411"/>
    </source>
</evidence>